<dbReference type="InterPro" id="IPR021858">
    <property type="entry name" value="Fun_TF"/>
</dbReference>
<evidence type="ECO:0000313" key="4">
    <source>
        <dbReference type="EMBL" id="CAF9927633.1"/>
    </source>
</evidence>
<dbReference type="AlphaFoldDB" id="A0A8H3FN31"/>
<dbReference type="OrthoDB" id="5089701at2759"/>
<organism evidence="4 5">
    <name type="scientific">Heterodermia speciosa</name>
    <dbReference type="NCBI Taxonomy" id="116794"/>
    <lineage>
        <taxon>Eukaryota</taxon>
        <taxon>Fungi</taxon>
        <taxon>Dikarya</taxon>
        <taxon>Ascomycota</taxon>
        <taxon>Pezizomycotina</taxon>
        <taxon>Lecanoromycetes</taxon>
        <taxon>OSLEUM clade</taxon>
        <taxon>Lecanoromycetidae</taxon>
        <taxon>Caliciales</taxon>
        <taxon>Physciaceae</taxon>
        <taxon>Heterodermia</taxon>
    </lineage>
</organism>
<dbReference type="PANTHER" id="PTHR37534">
    <property type="entry name" value="TRANSCRIPTIONAL ACTIVATOR PROTEIN UGA3"/>
    <property type="match status" value="1"/>
</dbReference>
<keyword evidence="2" id="KW-0539">Nucleus</keyword>
<comment type="subcellular location">
    <subcellularLocation>
        <location evidence="1">Nucleus</location>
    </subcellularLocation>
</comment>
<evidence type="ECO:0000313" key="5">
    <source>
        <dbReference type="Proteomes" id="UP000664521"/>
    </source>
</evidence>
<sequence>MWSSRKHAKASLHWYECLAIGSHFAKAGESEVSRQSMNSTLIAGLSSGSVDASLTEVDARTKDSDRLRNGVFNVGPFGVFSLSDRPLVDQAEAPVITQDVDAPMDVPTASISDSDSIFDIGNALGWNDLFNTGLDFTSPAHDEQVYEDPLTMLARVANQSPELQAALQQSNDFPSLAGIAPAESGRTDGAPLLHSSTQTNDAELLSYGQTLLKHFKDVVIPTYSPVPMYSRSPWEIMNCYAAVQTLADLTFLDVRNVKHAKKANLYGALACSAYNIAKTQPDCADLSSYKCQKIGDYAGRSAKKHLQDSLRTETTGPQKAKYKDQLMAINMLIGLATLLENRHDCRCYLIDAERLLRLRGLNKSVLSRRARLLHHVYTWLRIVGESTFVIHDYANSTLLPRIESSLSESRRGANGTQEDSTANVNNHGHLDDFLRVDVHEGDSGTDSDEHKDDEIGIRDIHLEDMRPWSNTMYLQIYGIPEIWLSLVSQTTRLANVIDVIDATGTVVSRSLNASLQRKSSVLETMVCQMASKNGSVYRRDSLESTTGNPSAQRSLNASEAMHRAMNSALVIFFYRRIRNVHPWILQPHVHEVIESLKEFDHRVDHDAHYTCGTVGTFWPAFMAGCEATTESTRTWLSSWLEKRAQNSPTAGNRSSIQIMCQVWRRRDAAVAAEHSDEGRQEGRTRSQRKADLKCSWVHVLRDEKYWPMLY</sequence>
<evidence type="ECO:0000256" key="1">
    <source>
        <dbReference type="ARBA" id="ARBA00004123"/>
    </source>
</evidence>
<evidence type="ECO:0000256" key="3">
    <source>
        <dbReference type="SAM" id="MobiDB-lite"/>
    </source>
</evidence>
<keyword evidence="5" id="KW-1185">Reference proteome</keyword>
<protein>
    <submittedName>
        <fullName evidence="4">Uncharacterized protein</fullName>
    </submittedName>
</protein>
<accession>A0A8H3FN31</accession>
<comment type="caution">
    <text evidence="4">The sequence shown here is derived from an EMBL/GenBank/DDBJ whole genome shotgun (WGS) entry which is preliminary data.</text>
</comment>
<dbReference type="GO" id="GO:0005634">
    <property type="term" value="C:nucleus"/>
    <property type="evidence" value="ECO:0007669"/>
    <property type="project" value="UniProtKB-SubCell"/>
</dbReference>
<name>A0A8H3FN31_9LECA</name>
<evidence type="ECO:0000256" key="2">
    <source>
        <dbReference type="ARBA" id="ARBA00023242"/>
    </source>
</evidence>
<feature type="region of interest" description="Disordered" evidence="3">
    <location>
        <begin position="409"/>
        <end position="428"/>
    </location>
</feature>
<feature type="compositionally biased region" description="Polar residues" evidence="3">
    <location>
        <begin position="414"/>
        <end position="426"/>
    </location>
</feature>
<dbReference type="Proteomes" id="UP000664521">
    <property type="component" value="Unassembled WGS sequence"/>
</dbReference>
<reference evidence="4" key="1">
    <citation type="submission" date="2021-03" db="EMBL/GenBank/DDBJ databases">
        <authorList>
            <person name="Tagirdzhanova G."/>
        </authorList>
    </citation>
    <scope>NUCLEOTIDE SEQUENCE</scope>
</reference>
<proteinExistence type="predicted"/>
<dbReference type="EMBL" id="CAJPDS010000045">
    <property type="protein sequence ID" value="CAF9927633.1"/>
    <property type="molecule type" value="Genomic_DNA"/>
</dbReference>
<gene>
    <name evidence="4" type="ORF">HETSPECPRED_006633</name>
</gene>
<dbReference type="PANTHER" id="PTHR37534:SF46">
    <property type="entry name" value="ZN(II)2CYS6 TRANSCRIPTION FACTOR (EUROFUNG)"/>
    <property type="match status" value="1"/>
</dbReference>
<dbReference type="Pfam" id="PF11951">
    <property type="entry name" value="Fungal_trans_2"/>
    <property type="match status" value="1"/>
</dbReference>